<feature type="compositionally biased region" description="Low complexity" evidence="5">
    <location>
        <begin position="254"/>
        <end position="265"/>
    </location>
</feature>
<keyword evidence="4" id="KW-0788">Thiol protease</keyword>
<name>A0A1G9KXR7_9FIRM</name>
<keyword evidence="10" id="KW-1185">Reference proteome</keyword>
<protein>
    <submittedName>
        <fullName evidence="9">Cell wall-associated hydrolase, NlpC family</fullName>
    </submittedName>
</protein>
<keyword evidence="3 9" id="KW-0378">Hydrolase</keyword>
<comment type="similarity">
    <text evidence="1">Belongs to the peptidase C40 family.</text>
</comment>
<organism evidence="9 10">
    <name type="scientific">Romboutsia lituseburensis DSM 797</name>
    <dbReference type="NCBI Taxonomy" id="1121325"/>
    <lineage>
        <taxon>Bacteria</taxon>
        <taxon>Bacillati</taxon>
        <taxon>Bacillota</taxon>
        <taxon>Clostridia</taxon>
        <taxon>Peptostreptococcales</taxon>
        <taxon>Peptostreptococcaceae</taxon>
        <taxon>Romboutsia</taxon>
    </lineage>
</organism>
<dbReference type="InterPro" id="IPR003646">
    <property type="entry name" value="SH3-like_bac-type"/>
</dbReference>
<keyword evidence="6" id="KW-0732">Signal</keyword>
<gene>
    <name evidence="9" type="ORF">SAMN04515677_102302</name>
</gene>
<dbReference type="GO" id="GO:0006508">
    <property type="term" value="P:proteolysis"/>
    <property type="evidence" value="ECO:0007669"/>
    <property type="project" value="UniProtKB-KW"/>
</dbReference>
<feature type="region of interest" description="Disordered" evidence="5">
    <location>
        <begin position="249"/>
        <end position="279"/>
    </location>
</feature>
<dbReference type="PANTHER" id="PTHR34408">
    <property type="entry name" value="FAMILY PROTEIN, PUTATIVE-RELATED"/>
    <property type="match status" value="1"/>
</dbReference>
<dbReference type="InterPro" id="IPR036028">
    <property type="entry name" value="SH3-like_dom_sf"/>
</dbReference>
<evidence type="ECO:0000256" key="1">
    <source>
        <dbReference type="ARBA" id="ARBA00007074"/>
    </source>
</evidence>
<evidence type="ECO:0000313" key="10">
    <source>
        <dbReference type="Proteomes" id="UP000199068"/>
    </source>
</evidence>
<dbReference type="Proteomes" id="UP000199068">
    <property type="component" value="Unassembled WGS sequence"/>
</dbReference>
<feature type="region of interest" description="Disordered" evidence="5">
    <location>
        <begin position="332"/>
        <end position="359"/>
    </location>
</feature>
<dbReference type="AlphaFoldDB" id="A0A1G9KXR7"/>
<dbReference type="STRING" id="1121325.SAMN04515677_102302"/>
<evidence type="ECO:0000259" key="8">
    <source>
        <dbReference type="PROSITE" id="PS51935"/>
    </source>
</evidence>
<evidence type="ECO:0000256" key="4">
    <source>
        <dbReference type="ARBA" id="ARBA00022807"/>
    </source>
</evidence>
<feature type="domain" description="NlpC/P60" evidence="8">
    <location>
        <begin position="360"/>
        <end position="483"/>
    </location>
</feature>
<accession>A0A1G9KXR7</accession>
<evidence type="ECO:0000256" key="5">
    <source>
        <dbReference type="SAM" id="MobiDB-lite"/>
    </source>
</evidence>
<proteinExistence type="inferred from homology"/>
<evidence type="ECO:0000256" key="3">
    <source>
        <dbReference type="ARBA" id="ARBA00022801"/>
    </source>
</evidence>
<dbReference type="PROSITE" id="PS51781">
    <property type="entry name" value="SH3B"/>
    <property type="match status" value="4"/>
</dbReference>
<dbReference type="Pfam" id="PF00877">
    <property type="entry name" value="NLPC_P60"/>
    <property type="match status" value="1"/>
</dbReference>
<dbReference type="RefSeq" id="WP_092724306.1">
    <property type="nucleotide sequence ID" value="NZ_FNGW01000002.1"/>
</dbReference>
<dbReference type="Gene3D" id="2.30.30.40">
    <property type="entry name" value="SH3 Domains"/>
    <property type="match status" value="4"/>
</dbReference>
<feature type="domain" description="SH3b" evidence="7">
    <location>
        <begin position="104"/>
        <end position="167"/>
    </location>
</feature>
<keyword evidence="2" id="KW-0645">Protease</keyword>
<dbReference type="SMART" id="SM00287">
    <property type="entry name" value="SH3b"/>
    <property type="match status" value="4"/>
</dbReference>
<dbReference type="InterPro" id="IPR038765">
    <property type="entry name" value="Papain-like_cys_pep_sf"/>
</dbReference>
<dbReference type="SUPFAM" id="SSF50044">
    <property type="entry name" value="SH3-domain"/>
    <property type="match status" value="1"/>
</dbReference>
<evidence type="ECO:0000256" key="2">
    <source>
        <dbReference type="ARBA" id="ARBA00022670"/>
    </source>
</evidence>
<dbReference type="InterPro" id="IPR000064">
    <property type="entry name" value="NLP_P60_dom"/>
</dbReference>
<feature type="chain" id="PRO_5039653682" evidence="6">
    <location>
        <begin position="21"/>
        <end position="483"/>
    </location>
</feature>
<feature type="signal peptide" evidence="6">
    <location>
        <begin position="1"/>
        <end position="20"/>
    </location>
</feature>
<dbReference type="EMBL" id="FNGW01000002">
    <property type="protein sequence ID" value="SDL54419.1"/>
    <property type="molecule type" value="Genomic_DNA"/>
</dbReference>
<dbReference type="PROSITE" id="PS51935">
    <property type="entry name" value="NLPC_P60"/>
    <property type="match status" value="1"/>
</dbReference>
<dbReference type="Gene3D" id="3.90.1720.10">
    <property type="entry name" value="endopeptidase domain like (from Nostoc punctiforme)"/>
    <property type="match status" value="1"/>
</dbReference>
<feature type="domain" description="SH3b" evidence="7">
    <location>
        <begin position="268"/>
        <end position="331"/>
    </location>
</feature>
<dbReference type="SUPFAM" id="SSF54001">
    <property type="entry name" value="Cysteine proteinases"/>
    <property type="match status" value="1"/>
</dbReference>
<evidence type="ECO:0000313" key="9">
    <source>
        <dbReference type="EMBL" id="SDL54419.1"/>
    </source>
</evidence>
<dbReference type="GO" id="GO:0008234">
    <property type="term" value="F:cysteine-type peptidase activity"/>
    <property type="evidence" value="ECO:0007669"/>
    <property type="project" value="UniProtKB-KW"/>
</dbReference>
<feature type="domain" description="SH3b" evidence="7">
    <location>
        <begin position="28"/>
        <end position="91"/>
    </location>
</feature>
<reference evidence="9 10" key="1">
    <citation type="submission" date="2016-10" db="EMBL/GenBank/DDBJ databases">
        <authorList>
            <person name="de Groot N.N."/>
        </authorList>
    </citation>
    <scope>NUCLEOTIDE SEQUENCE [LARGE SCALE GENOMIC DNA]</scope>
    <source>
        <strain evidence="9 10">DSM 797</strain>
    </source>
</reference>
<dbReference type="InterPro" id="IPR052354">
    <property type="entry name" value="Cell_Wall_Dynamics_Protein"/>
</dbReference>
<feature type="domain" description="SH3b" evidence="7">
    <location>
        <begin position="186"/>
        <end position="249"/>
    </location>
</feature>
<evidence type="ECO:0000259" key="7">
    <source>
        <dbReference type="PROSITE" id="PS51781"/>
    </source>
</evidence>
<evidence type="ECO:0000256" key="6">
    <source>
        <dbReference type="SAM" id="SignalP"/>
    </source>
</evidence>
<dbReference type="PANTHER" id="PTHR34408:SF1">
    <property type="entry name" value="GLYCOSYL HYDROLASE FAMILY 19 DOMAIN-CONTAINING PROTEIN HI_1415"/>
    <property type="match status" value="1"/>
</dbReference>
<dbReference type="Pfam" id="PF08239">
    <property type="entry name" value="SH3_3"/>
    <property type="match status" value="4"/>
</dbReference>
<sequence>MVDKKVAVALCATTIGFAMASTDSFANEKQGIITVSALNIRSGPSTSYSVVTKAYKGEKVEILESSDGWHKVKLSNGNIGWGSSSYINLDGNLGSVAPETPSTGKKATITTSSLNIRSGPSTSYSVVTKAYKGEKVEILENSSGWYKVKLSNGKVGWGSGSYISLDGDSGQIDQERPVNPEVPSTGKEGVITTSSLNIRSGPSTSYSIITKVSKGETVEILESSNGWYKVKLSNGKVGWGSGSYITVGGNSGSTNPENPTNPETPSIGKKGKITTSSLNIRSGPSTSYAVITKASKGESVDVIESSSGWYKVKLSNGKIGWGSSSYISLNGESSDNTNNGNSSNNGSSENNGNGSESVPQDKAQAIIDIAKAQIGKPYVWGAEGPDTFDCSGLTYYVYGKVGIKLPRVSRDQYSVGTYVNRSNLQPGDLLFSSTDGSGNITHVGIYIGNGEMIHSPKPGSNVQITNINSSYWQNAHVGAKRVI</sequence>